<proteinExistence type="predicted"/>
<reference evidence="1 2" key="1">
    <citation type="submission" date="2023-08" db="EMBL/GenBank/DDBJ databases">
        <title>Black Yeasts Isolated from many extreme environments.</title>
        <authorList>
            <person name="Coleine C."/>
            <person name="Stajich J.E."/>
            <person name="Selbmann L."/>
        </authorList>
    </citation>
    <scope>NUCLEOTIDE SEQUENCE [LARGE SCALE GENOMIC DNA]</scope>
    <source>
        <strain evidence="1 2">CCFEE 536</strain>
    </source>
</reference>
<protein>
    <submittedName>
        <fullName evidence="1">Uncharacterized protein</fullName>
    </submittedName>
</protein>
<organism evidence="1 2">
    <name type="scientific">Cryomyces antarcticus</name>
    <dbReference type="NCBI Taxonomy" id="329879"/>
    <lineage>
        <taxon>Eukaryota</taxon>
        <taxon>Fungi</taxon>
        <taxon>Dikarya</taxon>
        <taxon>Ascomycota</taxon>
        <taxon>Pezizomycotina</taxon>
        <taxon>Dothideomycetes</taxon>
        <taxon>Dothideomycetes incertae sedis</taxon>
        <taxon>Cryomyces</taxon>
    </lineage>
</organism>
<gene>
    <name evidence="1" type="ORF">LTR16_007358</name>
</gene>
<dbReference type="Proteomes" id="UP001357485">
    <property type="component" value="Unassembled WGS sequence"/>
</dbReference>
<dbReference type="EMBL" id="JAVRRA010017970">
    <property type="protein sequence ID" value="KAK5192722.1"/>
    <property type="molecule type" value="Genomic_DNA"/>
</dbReference>
<sequence length="80" mass="9315">MPGFLQYSNFSFDLFLSIAESPEPSSFRIAFDYFDRDVFSSLKASAQFDLSMHTPTELIDYFVLIDELPTRYGIYINVCY</sequence>
<comment type="caution">
    <text evidence="1">The sequence shown here is derived from an EMBL/GenBank/DDBJ whole genome shotgun (WGS) entry which is preliminary data.</text>
</comment>
<accession>A0ABR0LMI2</accession>
<keyword evidence="2" id="KW-1185">Reference proteome</keyword>
<name>A0ABR0LMI2_9PEZI</name>
<evidence type="ECO:0000313" key="1">
    <source>
        <dbReference type="EMBL" id="KAK5192722.1"/>
    </source>
</evidence>
<feature type="non-terminal residue" evidence="1">
    <location>
        <position position="80"/>
    </location>
</feature>
<evidence type="ECO:0000313" key="2">
    <source>
        <dbReference type="Proteomes" id="UP001357485"/>
    </source>
</evidence>